<sequence>MLASLVVKTIEIKNVLGPSKSESFKSISGVRSDMEAEQFEAARKLNCWTTHEKTKSLQMVKITAVCQR</sequence>
<dbReference type="AlphaFoldDB" id="A0ABD1EEM9"/>
<comment type="caution">
    <text evidence="1">The sequence shown here is derived from an EMBL/GenBank/DDBJ whole genome shotgun (WGS) entry which is preliminary data.</text>
</comment>
<proteinExistence type="predicted"/>
<evidence type="ECO:0000313" key="2">
    <source>
        <dbReference type="Proteomes" id="UP001566132"/>
    </source>
</evidence>
<protein>
    <submittedName>
        <fullName evidence="1">Uncharacterized protein</fullName>
    </submittedName>
</protein>
<organism evidence="1 2">
    <name type="scientific">Hypothenemus hampei</name>
    <name type="common">Coffee berry borer</name>
    <dbReference type="NCBI Taxonomy" id="57062"/>
    <lineage>
        <taxon>Eukaryota</taxon>
        <taxon>Metazoa</taxon>
        <taxon>Ecdysozoa</taxon>
        <taxon>Arthropoda</taxon>
        <taxon>Hexapoda</taxon>
        <taxon>Insecta</taxon>
        <taxon>Pterygota</taxon>
        <taxon>Neoptera</taxon>
        <taxon>Endopterygota</taxon>
        <taxon>Coleoptera</taxon>
        <taxon>Polyphaga</taxon>
        <taxon>Cucujiformia</taxon>
        <taxon>Curculionidae</taxon>
        <taxon>Scolytinae</taxon>
        <taxon>Hypothenemus</taxon>
    </lineage>
</organism>
<reference evidence="1 2" key="1">
    <citation type="submission" date="2024-05" db="EMBL/GenBank/DDBJ databases">
        <title>Genetic variation in Jamaican populations of the coffee berry borer (Hypothenemus hampei).</title>
        <authorList>
            <person name="Errbii M."/>
            <person name="Myrie A."/>
        </authorList>
    </citation>
    <scope>NUCLEOTIDE SEQUENCE [LARGE SCALE GENOMIC DNA]</scope>
    <source>
        <strain evidence="1">JA-Hopewell-2020-01-JO</strain>
        <tissue evidence="1">Whole body</tissue>
    </source>
</reference>
<gene>
    <name evidence="1" type="ORF">ABEB36_011230</name>
</gene>
<dbReference type="EMBL" id="JBDJPC010000008">
    <property type="protein sequence ID" value="KAL1493104.1"/>
    <property type="molecule type" value="Genomic_DNA"/>
</dbReference>
<accession>A0ABD1EEM9</accession>
<name>A0ABD1EEM9_HYPHA</name>
<evidence type="ECO:0000313" key="1">
    <source>
        <dbReference type="EMBL" id="KAL1493104.1"/>
    </source>
</evidence>
<dbReference type="Proteomes" id="UP001566132">
    <property type="component" value="Unassembled WGS sequence"/>
</dbReference>
<keyword evidence="2" id="KW-1185">Reference proteome</keyword>